<dbReference type="AlphaFoldDB" id="A0A2M4C6X8"/>
<accession>A0A2M4C6X8</accession>
<feature type="chain" id="PRO_5014649751" evidence="1">
    <location>
        <begin position="23"/>
        <end position="176"/>
    </location>
</feature>
<evidence type="ECO:0000313" key="2">
    <source>
        <dbReference type="EMBL" id="MBW60728.1"/>
    </source>
</evidence>
<evidence type="ECO:0000256" key="1">
    <source>
        <dbReference type="SAM" id="SignalP"/>
    </source>
</evidence>
<sequence length="176" mass="18879">MGSHSTASIAALNMVSAAAAAAAATAKTEPNLEIINKFREYPAPRTAAAAAAAAAVAINVVGEGSLPECVCVCVCVCVCKSLGSLLMHTSTRYGAKQHRRTSSAVLKMAQRGKERERGRGYCYYFYYCYSADRIPRPGICNNTPGKHVLTNTRRTFWDALPKAATRALRSSTLLML</sequence>
<protein>
    <submittedName>
        <fullName evidence="2">Putative secreted protein</fullName>
    </submittedName>
</protein>
<name>A0A2M4C6X8_9DIPT</name>
<organism evidence="2">
    <name type="scientific">Anopheles marajoara</name>
    <dbReference type="NCBI Taxonomy" id="58244"/>
    <lineage>
        <taxon>Eukaryota</taxon>
        <taxon>Metazoa</taxon>
        <taxon>Ecdysozoa</taxon>
        <taxon>Arthropoda</taxon>
        <taxon>Hexapoda</taxon>
        <taxon>Insecta</taxon>
        <taxon>Pterygota</taxon>
        <taxon>Neoptera</taxon>
        <taxon>Endopterygota</taxon>
        <taxon>Diptera</taxon>
        <taxon>Nematocera</taxon>
        <taxon>Culicoidea</taxon>
        <taxon>Culicidae</taxon>
        <taxon>Anophelinae</taxon>
        <taxon>Anopheles</taxon>
    </lineage>
</organism>
<dbReference type="EMBL" id="GGFJ01011587">
    <property type="protein sequence ID" value="MBW60728.1"/>
    <property type="molecule type" value="Transcribed_RNA"/>
</dbReference>
<proteinExistence type="predicted"/>
<feature type="signal peptide" evidence="1">
    <location>
        <begin position="1"/>
        <end position="22"/>
    </location>
</feature>
<keyword evidence="1" id="KW-0732">Signal</keyword>
<reference evidence="2" key="1">
    <citation type="submission" date="2018-01" db="EMBL/GenBank/DDBJ databases">
        <title>An insight into the sialome of Amazonian anophelines.</title>
        <authorList>
            <person name="Ribeiro J.M."/>
            <person name="Scarpassa V."/>
            <person name="Calvo E."/>
        </authorList>
    </citation>
    <scope>NUCLEOTIDE SEQUENCE</scope>
    <source>
        <tissue evidence="2">Salivary glands</tissue>
    </source>
</reference>